<dbReference type="PANTHER" id="PTHR43300">
    <property type="entry name" value="ACETYLTRANSFERASE"/>
    <property type="match status" value="1"/>
</dbReference>
<keyword evidence="2" id="KW-1185">Reference proteome</keyword>
<dbReference type="InterPro" id="IPR001451">
    <property type="entry name" value="Hexapep"/>
</dbReference>
<gene>
    <name evidence="1" type="ORF">ACFSGI_22200</name>
</gene>
<comment type="caution">
    <text evidence="1">The sequence shown here is derived from an EMBL/GenBank/DDBJ whole genome shotgun (WGS) entry which is preliminary data.</text>
</comment>
<dbReference type="Pfam" id="PF14602">
    <property type="entry name" value="Hexapep_2"/>
    <property type="match status" value="1"/>
</dbReference>
<dbReference type="Gene3D" id="2.160.10.10">
    <property type="entry name" value="Hexapeptide repeat proteins"/>
    <property type="match status" value="1"/>
</dbReference>
<dbReference type="CDD" id="cd03358">
    <property type="entry name" value="LbH_WxcM_N_like"/>
    <property type="match status" value="1"/>
</dbReference>
<dbReference type="GO" id="GO:0016746">
    <property type="term" value="F:acyltransferase activity"/>
    <property type="evidence" value="ECO:0007669"/>
    <property type="project" value="UniProtKB-KW"/>
</dbReference>
<organism evidence="1 2">
    <name type="scientific">Paenibacillus nicotianae</name>
    <dbReference type="NCBI Taxonomy" id="1526551"/>
    <lineage>
        <taxon>Bacteria</taxon>
        <taxon>Bacillati</taxon>
        <taxon>Bacillota</taxon>
        <taxon>Bacilli</taxon>
        <taxon>Bacillales</taxon>
        <taxon>Paenibacillaceae</taxon>
        <taxon>Paenibacillus</taxon>
    </lineage>
</organism>
<dbReference type="PANTHER" id="PTHR43300:SF4">
    <property type="entry name" value="ACYL-[ACYL-CARRIER-PROTEIN]--UDP-N-ACETYLGLUCOSAMINE O-ACYLTRANSFERASE"/>
    <property type="match status" value="1"/>
</dbReference>
<reference evidence="2" key="1">
    <citation type="journal article" date="2019" name="Int. J. Syst. Evol. Microbiol.">
        <title>The Global Catalogue of Microorganisms (GCM) 10K type strain sequencing project: providing services to taxonomists for standard genome sequencing and annotation.</title>
        <authorList>
            <consortium name="The Broad Institute Genomics Platform"/>
            <consortium name="The Broad Institute Genome Sequencing Center for Infectious Disease"/>
            <person name="Wu L."/>
            <person name="Ma J."/>
        </authorList>
    </citation>
    <scope>NUCLEOTIDE SEQUENCE [LARGE SCALE GENOMIC DNA]</scope>
    <source>
        <strain evidence="2">CGMCC 1.15067</strain>
    </source>
</reference>
<keyword evidence="1" id="KW-0808">Transferase</keyword>
<dbReference type="RefSeq" id="WP_204827225.1">
    <property type="nucleotide sequence ID" value="NZ_JBHUGF010000011.1"/>
</dbReference>
<evidence type="ECO:0000313" key="1">
    <source>
        <dbReference type="EMBL" id="MFD1992697.1"/>
    </source>
</evidence>
<dbReference type="Proteomes" id="UP001597403">
    <property type="component" value="Unassembled WGS sequence"/>
</dbReference>
<name>A0ABW4V312_9BACL</name>
<protein>
    <submittedName>
        <fullName evidence="1">Acyltransferase</fullName>
        <ecNumber evidence="1">2.3.1.-</ecNumber>
    </submittedName>
</protein>
<dbReference type="EMBL" id="JBHUGF010000011">
    <property type="protein sequence ID" value="MFD1992697.1"/>
    <property type="molecule type" value="Genomic_DNA"/>
</dbReference>
<accession>A0ABW4V312</accession>
<sequence>MKNYFVHSHAIVDTDNIGEDTRIWAFTHILSGAVIGKNCNINDHTFIENDVILGDNVTVKSGVYIWDGITIADNVFLGPNVTFTNDLKPRSKQYPSAFLKTKIEEWASIGANSTIIAGHTIGKYAMIGAGSVVTKDIPNNTLWFGNPAQFKSYICNCGESLNKELNCTNCHKSYNLEDGTIVENNIL</sequence>
<dbReference type="InterPro" id="IPR011004">
    <property type="entry name" value="Trimer_LpxA-like_sf"/>
</dbReference>
<dbReference type="Pfam" id="PF00132">
    <property type="entry name" value="Hexapep"/>
    <property type="match status" value="2"/>
</dbReference>
<dbReference type="EC" id="2.3.1.-" evidence="1"/>
<proteinExistence type="predicted"/>
<keyword evidence="1" id="KW-0012">Acyltransferase</keyword>
<dbReference type="InterPro" id="IPR050179">
    <property type="entry name" value="Trans_hexapeptide_repeat"/>
</dbReference>
<dbReference type="SUPFAM" id="SSF51161">
    <property type="entry name" value="Trimeric LpxA-like enzymes"/>
    <property type="match status" value="1"/>
</dbReference>
<evidence type="ECO:0000313" key="2">
    <source>
        <dbReference type="Proteomes" id="UP001597403"/>
    </source>
</evidence>